<keyword evidence="11" id="KW-1185">Reference proteome</keyword>
<organism evidence="10 11">
    <name type="scientific">Cephalotrichum gorgonifer</name>
    <dbReference type="NCBI Taxonomy" id="2041049"/>
    <lineage>
        <taxon>Eukaryota</taxon>
        <taxon>Fungi</taxon>
        <taxon>Dikarya</taxon>
        <taxon>Ascomycota</taxon>
        <taxon>Pezizomycotina</taxon>
        <taxon>Sordariomycetes</taxon>
        <taxon>Hypocreomycetidae</taxon>
        <taxon>Microascales</taxon>
        <taxon>Microascaceae</taxon>
        <taxon>Cephalotrichum</taxon>
    </lineage>
</organism>
<dbReference type="InterPro" id="IPR051059">
    <property type="entry name" value="VerF-like"/>
</dbReference>
<evidence type="ECO:0000259" key="9">
    <source>
        <dbReference type="PROSITE" id="PS50157"/>
    </source>
</evidence>
<dbReference type="SUPFAM" id="SSF57701">
    <property type="entry name" value="Zn2/Cys6 DNA-binding domain"/>
    <property type="match status" value="1"/>
</dbReference>
<evidence type="ECO:0000256" key="6">
    <source>
        <dbReference type="ARBA" id="ARBA00023242"/>
    </source>
</evidence>
<dbReference type="GO" id="GO:0000981">
    <property type="term" value="F:DNA-binding transcription factor activity, RNA polymerase II-specific"/>
    <property type="evidence" value="ECO:0007669"/>
    <property type="project" value="InterPro"/>
</dbReference>
<dbReference type="CDD" id="cd12148">
    <property type="entry name" value="fungal_TF_MHR"/>
    <property type="match status" value="1"/>
</dbReference>
<keyword evidence="3" id="KW-0677">Repeat</keyword>
<dbReference type="GO" id="GO:0008270">
    <property type="term" value="F:zinc ion binding"/>
    <property type="evidence" value="ECO:0007669"/>
    <property type="project" value="UniProtKB-KW"/>
</dbReference>
<dbReference type="CDD" id="cd00067">
    <property type="entry name" value="GAL4"/>
    <property type="match status" value="1"/>
</dbReference>
<evidence type="ECO:0000256" key="3">
    <source>
        <dbReference type="ARBA" id="ARBA00022737"/>
    </source>
</evidence>
<dbReference type="GO" id="GO:0006351">
    <property type="term" value="P:DNA-templated transcription"/>
    <property type="evidence" value="ECO:0007669"/>
    <property type="project" value="InterPro"/>
</dbReference>
<keyword evidence="6" id="KW-0539">Nucleus</keyword>
<dbReference type="Pfam" id="PF04082">
    <property type="entry name" value="Fungal_trans"/>
    <property type="match status" value="1"/>
</dbReference>
<dbReference type="InterPro" id="IPR036236">
    <property type="entry name" value="Znf_C2H2_sf"/>
</dbReference>
<name>A0AAE8N5F7_9PEZI</name>
<feature type="domain" description="C2H2-type" evidence="9">
    <location>
        <begin position="7"/>
        <end position="34"/>
    </location>
</feature>
<proteinExistence type="predicted"/>
<dbReference type="Gene3D" id="3.30.160.60">
    <property type="entry name" value="Classic Zinc Finger"/>
    <property type="match status" value="1"/>
</dbReference>
<gene>
    <name evidence="10" type="ORF">DNG_08095</name>
</gene>
<protein>
    <submittedName>
        <fullName evidence="10">Related to C2H2 transcription factor</fullName>
    </submittedName>
</protein>
<dbReference type="PROSITE" id="PS50048">
    <property type="entry name" value="ZN2_CY6_FUNGAL_2"/>
    <property type="match status" value="1"/>
</dbReference>
<evidence type="ECO:0000259" key="8">
    <source>
        <dbReference type="PROSITE" id="PS50048"/>
    </source>
</evidence>
<dbReference type="PROSITE" id="PS00028">
    <property type="entry name" value="ZINC_FINGER_C2H2_1"/>
    <property type="match status" value="1"/>
</dbReference>
<dbReference type="GO" id="GO:0005634">
    <property type="term" value="C:nucleus"/>
    <property type="evidence" value="ECO:0007669"/>
    <property type="project" value="UniProtKB-SubCell"/>
</dbReference>
<dbReference type="Gene3D" id="4.10.240.10">
    <property type="entry name" value="Zn(2)-C6 fungal-type DNA-binding domain"/>
    <property type="match status" value="1"/>
</dbReference>
<evidence type="ECO:0000313" key="10">
    <source>
        <dbReference type="EMBL" id="SPO05408.1"/>
    </source>
</evidence>
<dbReference type="SMART" id="SM00066">
    <property type="entry name" value="GAL4"/>
    <property type="match status" value="1"/>
</dbReference>
<dbReference type="InterPro" id="IPR001138">
    <property type="entry name" value="Zn2Cys6_DnaBD"/>
</dbReference>
<comment type="caution">
    <text evidence="10">The sequence shown here is derived from an EMBL/GenBank/DDBJ whole genome shotgun (WGS) entry which is preliminary data.</text>
</comment>
<dbReference type="AlphaFoldDB" id="A0AAE8N5F7"/>
<dbReference type="Proteomes" id="UP001187682">
    <property type="component" value="Unassembled WGS sequence"/>
</dbReference>
<evidence type="ECO:0000313" key="11">
    <source>
        <dbReference type="Proteomes" id="UP001187682"/>
    </source>
</evidence>
<accession>A0AAE8N5F7</accession>
<keyword evidence="5" id="KW-0862">Zinc</keyword>
<dbReference type="PROSITE" id="PS50157">
    <property type="entry name" value="ZINC_FINGER_C2H2_2"/>
    <property type="match status" value="2"/>
</dbReference>
<keyword evidence="2" id="KW-0479">Metal-binding</keyword>
<feature type="domain" description="C2H2-type" evidence="9">
    <location>
        <begin position="35"/>
        <end position="63"/>
    </location>
</feature>
<dbReference type="Pfam" id="PF00172">
    <property type="entry name" value="Zn_clus"/>
    <property type="match status" value="1"/>
</dbReference>
<dbReference type="InterPro" id="IPR007219">
    <property type="entry name" value="XnlR_reg_dom"/>
</dbReference>
<dbReference type="GO" id="GO:0000785">
    <property type="term" value="C:chromatin"/>
    <property type="evidence" value="ECO:0007669"/>
    <property type="project" value="TreeGrafter"/>
</dbReference>
<dbReference type="EMBL" id="ONZQ02000012">
    <property type="protein sequence ID" value="SPO05408.1"/>
    <property type="molecule type" value="Genomic_DNA"/>
</dbReference>
<dbReference type="SMART" id="SM00355">
    <property type="entry name" value="ZnF_C2H2"/>
    <property type="match status" value="2"/>
</dbReference>
<dbReference type="InterPro" id="IPR013087">
    <property type="entry name" value="Znf_C2H2_type"/>
</dbReference>
<dbReference type="InterPro" id="IPR036864">
    <property type="entry name" value="Zn2-C6_fun-type_DNA-bd_sf"/>
</dbReference>
<evidence type="ECO:0000256" key="1">
    <source>
        <dbReference type="ARBA" id="ARBA00004123"/>
    </source>
</evidence>
<comment type="subcellular location">
    <subcellularLocation>
        <location evidence="1">Nucleus</location>
    </subcellularLocation>
</comment>
<evidence type="ECO:0000256" key="4">
    <source>
        <dbReference type="ARBA" id="ARBA00022771"/>
    </source>
</evidence>
<dbReference type="PANTHER" id="PTHR40626:SF3">
    <property type="entry name" value="TRANSCRIPTION FACTOR WITH C2H2 AND ZN(2)-CYS(6) DNA BINDING DOMAIN (EUROFUNG)-RELATED"/>
    <property type="match status" value="1"/>
</dbReference>
<feature type="domain" description="Zn(2)-C6 fungal-type" evidence="8">
    <location>
        <begin position="73"/>
        <end position="102"/>
    </location>
</feature>
<keyword evidence="4 7" id="KW-0863">Zinc-finger</keyword>
<reference evidence="10" key="1">
    <citation type="submission" date="2018-03" db="EMBL/GenBank/DDBJ databases">
        <authorList>
            <person name="Guldener U."/>
        </authorList>
    </citation>
    <scope>NUCLEOTIDE SEQUENCE</scope>
</reference>
<dbReference type="GO" id="GO:0000978">
    <property type="term" value="F:RNA polymerase II cis-regulatory region sequence-specific DNA binding"/>
    <property type="evidence" value="ECO:0007669"/>
    <property type="project" value="InterPro"/>
</dbReference>
<evidence type="ECO:0000256" key="2">
    <source>
        <dbReference type="ARBA" id="ARBA00022723"/>
    </source>
</evidence>
<dbReference type="PANTHER" id="PTHR40626">
    <property type="entry name" value="MIP31509P"/>
    <property type="match status" value="1"/>
</dbReference>
<dbReference type="SUPFAM" id="SSF57667">
    <property type="entry name" value="beta-beta-alpha zinc fingers"/>
    <property type="match status" value="1"/>
</dbReference>
<evidence type="ECO:0000256" key="5">
    <source>
        <dbReference type="ARBA" id="ARBA00022833"/>
    </source>
</evidence>
<sequence length="749" mass="83740">MVDEELHPCPLCSKRYKRREHMQRHWTSHYPARQHTCAQCSRCFQRLDVLKRHARTCEARARGWMPPVGRRRACDLCVRQKKACSMSQPCENCERASTACHYSFSAARDSMSHAPPLSTGRGSPESQAIEVSPENQAIEPIGAAGAEIVGAEVIPLNDFSSVMLVDPIGAGILGPDISPIWPDFLELMHGGAFAEEASLLNGLQHSQVESQDSAGRRYTFMFLENFTRRTGLLESFECGSPALREQTVAHFLHEQTEGDSPPMPGLPDALYTLPTDALRAGTPPFTTMANPWLHDPLMIKVHQIIVLAKEVVTLKPRNSVVTMDWSVSLEQRCLAFFSPENVRKFLELYWTIWHPNVNLVHRPTFDAASASPTLLAAMTVMGACMSPDLADRSDAKLWFNCVEEMVFTDDELCSEPLYTIDTGVWIPATRKRKVQALQAAYIVCLYQNWEGTDTSKRRIRRYRFGTVVSAARDIGLASATHSDLGTPEGHHFEWKAFAIKEELIRIFLWIFLLDHAFVTFNNLPPRMVIKEMKMHMARPEGCFQAATGEDCFEELWAWRSQSPIPSSLTLSEAVEMVCRGGMSEEMRCSLASLGPLNLFAIISAVHSLVFQHQNSIGACTNLTAIRHALDNWKPIWEHYRAELSTGPPHNMILGDALTPENAWRRIGFSRHAHEYWLLASVITDRIEGADASREGGGGRRELVAEAAAAEGGGPDPILTRYDQTSMRQVNDLIADFQKVQINSGGRDGI</sequence>
<evidence type="ECO:0000256" key="7">
    <source>
        <dbReference type="PROSITE-ProRule" id="PRU00042"/>
    </source>
</evidence>